<name>Q8SUT3_ENCCU</name>
<dbReference type="EMBL" id="AL590448">
    <property type="protein sequence ID" value="CAD26335.2"/>
    <property type="molecule type" value="Genomic_DNA"/>
</dbReference>
<evidence type="ECO:0000313" key="4">
    <source>
        <dbReference type="Proteomes" id="UP000000819"/>
    </source>
</evidence>
<dbReference type="GO" id="GO:0016020">
    <property type="term" value="C:membrane"/>
    <property type="evidence" value="ECO:0007669"/>
    <property type="project" value="GOC"/>
</dbReference>
<dbReference type="GO" id="GO:0005783">
    <property type="term" value="C:endoplasmic reticulum"/>
    <property type="evidence" value="ECO:0007669"/>
    <property type="project" value="TreeGrafter"/>
</dbReference>
<keyword evidence="4" id="KW-1185">Reference proteome</keyword>
<comment type="similarity">
    <text evidence="1">Belongs to the PIGL family.</text>
</comment>
<dbReference type="GeneID" id="859581"/>
<evidence type="ECO:0000313" key="3">
    <source>
        <dbReference type="EMBL" id="CAD26335.2"/>
    </source>
</evidence>
<dbReference type="GO" id="GO:0000225">
    <property type="term" value="F:N-acetylglucosaminylphosphatidylinositol deacetylase activity"/>
    <property type="evidence" value="ECO:0007669"/>
    <property type="project" value="UniProtKB-EC"/>
</dbReference>
<dbReference type="UniPathway" id="UPA00196"/>
<dbReference type="InterPro" id="IPR024078">
    <property type="entry name" value="LmbE-like_dom_sf"/>
</dbReference>
<dbReference type="STRING" id="284813.Q8SUT3"/>
<dbReference type="HOGENOM" id="CLU_034979_1_0_1"/>
<reference evidence="3 4" key="2">
    <citation type="journal article" date="2009" name="BMC Genomics">
        <title>Identification of transcriptional signals in Encephalitozoon cuniculi widespread among Microsporidia phylum: support for accurate structural genome annotation.</title>
        <authorList>
            <person name="Peyretaillade E."/>
            <person name="Goncalves O."/>
            <person name="Terrat S."/>
            <person name="Dugat-Bony E."/>
            <person name="Wincker P."/>
            <person name="Cornman R.S."/>
            <person name="Evans J.D."/>
            <person name="Delbac F."/>
            <person name="Peyret P."/>
        </authorList>
    </citation>
    <scope>NUCLEOTIDE SEQUENCE [LARGE SCALE GENOMIC DNA]</scope>
    <source>
        <strain evidence="3 4">GB-M1</strain>
    </source>
</reference>
<organism evidence="3 4">
    <name type="scientific">Encephalitozoon cuniculi (strain GB-M1)</name>
    <name type="common">Microsporidian parasite</name>
    <dbReference type="NCBI Taxonomy" id="284813"/>
    <lineage>
        <taxon>Eukaryota</taxon>
        <taxon>Fungi</taxon>
        <taxon>Fungi incertae sedis</taxon>
        <taxon>Microsporidia</taxon>
        <taxon>Unikaryonidae</taxon>
        <taxon>Encephalitozoon</taxon>
    </lineage>
</organism>
<dbReference type="PANTHER" id="PTHR12993">
    <property type="entry name" value="N-ACETYLGLUCOSAMINYL-PHOSPHATIDYLINOSITOL DE-N-ACETYLASE-RELATED"/>
    <property type="match status" value="1"/>
</dbReference>
<dbReference type="VEuPathDB" id="MicrosporidiaDB:ECU08_0300"/>
<dbReference type="InParanoid" id="Q8SUT3"/>
<dbReference type="FunCoup" id="Q8SUT3">
    <property type="interactions" value="85"/>
</dbReference>
<reference evidence="3 4" key="1">
    <citation type="journal article" date="2001" name="Nature">
        <title>Genome sequence and gene compaction of the eukaryote parasite Encephalitozoon cuniculi.</title>
        <authorList>
            <person name="Katinka M.D."/>
            <person name="Duprat S."/>
            <person name="Cornillot E."/>
            <person name="Metenier G."/>
            <person name="Thomarat F."/>
            <person name="Prensier G."/>
            <person name="Barbe V."/>
            <person name="Peyretaillade E."/>
            <person name="Brottier P."/>
            <person name="Wincker P."/>
            <person name="Delbac F."/>
            <person name="El Alaoui H."/>
            <person name="Peyret P."/>
            <person name="Saurin W."/>
            <person name="Gouy M."/>
            <person name="Weissenbach J."/>
            <person name="Vivares C.P."/>
        </authorList>
    </citation>
    <scope>NUCLEOTIDE SEQUENCE [LARGE SCALE GENOMIC DNA]</scope>
    <source>
        <strain evidence="3 4">GB-M1</strain>
    </source>
</reference>
<dbReference type="OrthoDB" id="440160at2759"/>
<sequence length="226" mass="26035">MFKKFSRFKTFFLVVSVIFVLRNIRRLRGSLLLPGRYLLLIAHPDDESMFFAPSLLSLGGDIDILCLSNGNKEGKGKEREKELRKVGCYTGAKVLITTFFSDGEDWDPVMIYIKLLAIYILRPFDVLMTFDEAGVSGHKNHISCSKGAGLFLKIHSVKGLLLKSKNLFQKYGVDMSFSRISSTVPFSMYMEPVKMMCFHRSQMVWFRYLYVLFSNFMSYNDFTVIN</sequence>
<dbReference type="KEGG" id="ecu:ECU08_0300"/>
<proteinExistence type="inferred from homology"/>
<dbReference type="RefSeq" id="NP_597159.2">
    <property type="nucleotide sequence ID" value="NM_001041768.2"/>
</dbReference>
<protein>
    <recommendedName>
        <fullName evidence="2">N-acetylglucosaminylphosphatidylinositol deacetylase</fullName>
        <ecNumber evidence="2">3.5.1.89</ecNumber>
    </recommendedName>
</protein>
<gene>
    <name evidence="3" type="ordered locus">ECU08_0300</name>
</gene>
<dbReference type="Gene3D" id="3.40.50.10320">
    <property type="entry name" value="LmbE-like"/>
    <property type="match status" value="1"/>
</dbReference>
<dbReference type="InterPro" id="IPR003737">
    <property type="entry name" value="GlcNAc_PI_deacetylase-related"/>
</dbReference>
<dbReference type="EC" id="3.5.1.89" evidence="2"/>
<dbReference type="Proteomes" id="UP000000819">
    <property type="component" value="Chromosome VIII"/>
</dbReference>
<dbReference type="AlphaFoldDB" id="Q8SUT3"/>
<accession>Q8SUT3</accession>
<dbReference type="GO" id="GO:0006506">
    <property type="term" value="P:GPI anchor biosynthetic process"/>
    <property type="evidence" value="ECO:0007669"/>
    <property type="project" value="UniProtKB-UniPathway"/>
</dbReference>
<evidence type="ECO:0000256" key="2">
    <source>
        <dbReference type="ARBA" id="ARBA00012176"/>
    </source>
</evidence>
<evidence type="ECO:0000256" key="1">
    <source>
        <dbReference type="ARBA" id="ARBA00006066"/>
    </source>
</evidence>
<dbReference type="SUPFAM" id="SSF102588">
    <property type="entry name" value="LmbE-like"/>
    <property type="match status" value="1"/>
</dbReference>
<dbReference type="Pfam" id="PF02585">
    <property type="entry name" value="PIG-L"/>
    <property type="match status" value="1"/>
</dbReference>
<dbReference type="PANTHER" id="PTHR12993:SF11">
    <property type="entry name" value="N-ACETYLGLUCOSAMINYL-PHOSPHATIDYLINOSITOL DE-N-ACETYLASE"/>
    <property type="match status" value="1"/>
</dbReference>